<dbReference type="OrthoDB" id="10273071at2759"/>
<evidence type="ECO:0000313" key="1">
    <source>
        <dbReference type="EMBL" id="KAH3669234.1"/>
    </source>
</evidence>
<dbReference type="AlphaFoldDB" id="A0A9P8PD26"/>
<organism evidence="1 2">
    <name type="scientific">Ogataea philodendri</name>
    <dbReference type="NCBI Taxonomy" id="1378263"/>
    <lineage>
        <taxon>Eukaryota</taxon>
        <taxon>Fungi</taxon>
        <taxon>Dikarya</taxon>
        <taxon>Ascomycota</taxon>
        <taxon>Saccharomycotina</taxon>
        <taxon>Pichiomycetes</taxon>
        <taxon>Pichiales</taxon>
        <taxon>Pichiaceae</taxon>
        <taxon>Ogataea</taxon>
    </lineage>
</organism>
<keyword evidence="2" id="KW-1185">Reference proteome</keyword>
<protein>
    <submittedName>
        <fullName evidence="1">Uncharacterized protein</fullName>
    </submittedName>
</protein>
<gene>
    <name evidence="1" type="ORF">OGAPHI_001355</name>
</gene>
<dbReference type="EMBL" id="JAEUBE010000137">
    <property type="protein sequence ID" value="KAH3669234.1"/>
    <property type="molecule type" value="Genomic_DNA"/>
</dbReference>
<dbReference type="GeneID" id="70233323"/>
<reference evidence="1" key="1">
    <citation type="journal article" date="2021" name="Open Biol.">
        <title>Shared evolutionary footprints suggest mitochondrial oxidative damage underlies multiple complex I losses in fungi.</title>
        <authorList>
            <person name="Schikora-Tamarit M.A."/>
            <person name="Marcet-Houben M."/>
            <person name="Nosek J."/>
            <person name="Gabaldon T."/>
        </authorList>
    </citation>
    <scope>NUCLEOTIDE SEQUENCE</scope>
    <source>
        <strain evidence="1">CBS6075</strain>
    </source>
</reference>
<name>A0A9P8PD26_9ASCO</name>
<reference evidence="1" key="2">
    <citation type="submission" date="2021-01" db="EMBL/GenBank/DDBJ databases">
        <authorList>
            <person name="Schikora-Tamarit M.A."/>
        </authorList>
    </citation>
    <scope>NUCLEOTIDE SEQUENCE</scope>
    <source>
        <strain evidence="1">CBS6075</strain>
    </source>
</reference>
<comment type="caution">
    <text evidence="1">The sequence shown here is derived from an EMBL/GenBank/DDBJ whole genome shotgun (WGS) entry which is preliminary data.</text>
</comment>
<dbReference type="RefSeq" id="XP_046063497.1">
    <property type="nucleotide sequence ID" value="XM_046202107.1"/>
</dbReference>
<accession>A0A9P8PD26</accession>
<dbReference type="Proteomes" id="UP000769157">
    <property type="component" value="Unassembled WGS sequence"/>
</dbReference>
<evidence type="ECO:0000313" key="2">
    <source>
        <dbReference type="Proteomes" id="UP000769157"/>
    </source>
</evidence>
<proteinExistence type="predicted"/>
<sequence length="114" mass="12335">MMSAASPPKPALIPKARVYLGASFGLKMLVATTPPAFPIGIPIDAMAIRRDSFGVLLAYHVDVSTDDAATPVVIRKQAKYAGPRFVWVSIHPRTTNPIRVEVTAVRANAHLIFK</sequence>